<keyword evidence="6" id="KW-1015">Disulfide bond</keyword>
<keyword evidence="3" id="KW-0677">Repeat</keyword>
<dbReference type="InterPro" id="IPR000157">
    <property type="entry name" value="TIR_dom"/>
</dbReference>
<evidence type="ECO:0000256" key="2">
    <source>
        <dbReference type="ARBA" id="ARBA00022729"/>
    </source>
</evidence>
<keyword evidence="9" id="KW-0472">Membrane</keyword>
<evidence type="ECO:0000256" key="7">
    <source>
        <dbReference type="ARBA" id="ARBA00023180"/>
    </source>
</evidence>
<comment type="caution">
    <text evidence="13">The sequence shown here is derived from an EMBL/GenBank/DDBJ whole genome shotgun (WGS) entry which is preliminary data.</text>
</comment>
<evidence type="ECO:0000256" key="6">
    <source>
        <dbReference type="ARBA" id="ARBA00023157"/>
    </source>
</evidence>
<dbReference type="SUPFAM" id="SSF52200">
    <property type="entry name" value="Toll/Interleukin receptor TIR domain"/>
    <property type="match status" value="1"/>
</dbReference>
<evidence type="ECO:0000256" key="8">
    <source>
        <dbReference type="ARBA" id="ARBA00023319"/>
    </source>
</evidence>
<dbReference type="InterPro" id="IPR013783">
    <property type="entry name" value="Ig-like_fold"/>
</dbReference>
<feature type="domain" description="TIR" evidence="11">
    <location>
        <begin position="394"/>
        <end position="594"/>
    </location>
</feature>
<feature type="domain" description="Ig-like" evidence="12">
    <location>
        <begin position="129"/>
        <end position="226"/>
    </location>
</feature>
<dbReference type="InterPro" id="IPR003599">
    <property type="entry name" value="Ig_sub"/>
</dbReference>
<dbReference type="Gene3D" id="2.60.40.10">
    <property type="entry name" value="Immunoglobulins"/>
    <property type="match status" value="3"/>
</dbReference>
<dbReference type="PRINTS" id="PR01537">
    <property type="entry name" value="INTRLKN1R1F"/>
</dbReference>
<keyword evidence="2 10" id="KW-0732">Signal</keyword>
<evidence type="ECO:0000256" key="9">
    <source>
        <dbReference type="SAM" id="Phobius"/>
    </source>
</evidence>
<dbReference type="SUPFAM" id="SSF48726">
    <property type="entry name" value="Immunoglobulin"/>
    <property type="match status" value="2"/>
</dbReference>
<protein>
    <submittedName>
        <fullName evidence="13">Uncharacterized protein</fullName>
    </submittedName>
</protein>
<dbReference type="Pfam" id="PF01582">
    <property type="entry name" value="TIR"/>
    <property type="match status" value="1"/>
</dbReference>
<proteinExistence type="inferred from homology"/>
<organism evidence="13 14">
    <name type="scientific">Umbra pygmaea</name>
    <name type="common">Eastern mudminnow</name>
    <dbReference type="NCBI Taxonomy" id="75934"/>
    <lineage>
        <taxon>Eukaryota</taxon>
        <taxon>Metazoa</taxon>
        <taxon>Chordata</taxon>
        <taxon>Craniata</taxon>
        <taxon>Vertebrata</taxon>
        <taxon>Euteleostomi</taxon>
        <taxon>Actinopterygii</taxon>
        <taxon>Neopterygii</taxon>
        <taxon>Teleostei</taxon>
        <taxon>Protacanthopterygii</taxon>
        <taxon>Esociformes</taxon>
        <taxon>Umbridae</taxon>
        <taxon>Umbra</taxon>
    </lineage>
</organism>
<dbReference type="InterPro" id="IPR004074">
    <property type="entry name" value="IL-1_rcpt_I/II-typ"/>
</dbReference>
<dbReference type="InterPro" id="IPR036179">
    <property type="entry name" value="Ig-like_dom_sf"/>
</dbReference>
<dbReference type="InterPro" id="IPR007110">
    <property type="entry name" value="Ig-like_dom"/>
</dbReference>
<evidence type="ECO:0000256" key="1">
    <source>
        <dbReference type="ARBA" id="ARBA00009752"/>
    </source>
</evidence>
<sequence>MDLSQLLRLCILSILGVIGSSTEVGELCRIHDRVDYQVYSVPGDAAMFKSTLLEPKVFNYSAVPYNISWYQEQTGKELTSDKGKVLVQGSTLWIFDIKMEDGGYFTSVVRTPSGCFKQSLLLNVNQSNPDTCSRPYKAEQHLTNKASGLLSCPLTNYMEKVNNYSLQWYKECKPIMKDDPLWGRFDSSKEHLYVRNISPEDRGLYTCTMTFNLEGLSGRISETIIAKVNTEYDLSPSVVEPINDTVKADLGSFLRKRCQVYVPFEGKHKVELYWSARNDYIPDGNGSVFQEISEKIEEEGVLLELTLNIPVLRKEDFYINYTCHVSSYRGFTTAYFTLLPTDPNYLLTIGVLLTSLASMFVVGALIYRNFKIDIVLSFRRMFPFFYRNLDSDGKVYDAYIAYPQHFWSEASGKAEMFALHVLPQVLEGCYGYKLFIPGRDSLPGKAVVDAVEESMQASRRLILLYSGTTFCNGSYSDSGSGTGAVDAWQSFERQAAMHRALLEGSLQVILVELEEITPTRLASFPQSVLHLRNRQGAICWWKSSRTRRTTGLICGGWSGEDEREERKGELDSPFESSPSLATSSRFWRELRYYMPVRGKRTTCPQKNSLLTL</sequence>
<evidence type="ECO:0000256" key="3">
    <source>
        <dbReference type="ARBA" id="ARBA00022737"/>
    </source>
</evidence>
<keyword evidence="5" id="KW-0520">NAD</keyword>
<keyword evidence="14" id="KW-1185">Reference proteome</keyword>
<dbReference type="Gene3D" id="3.40.50.10140">
    <property type="entry name" value="Toll/interleukin-1 receptor homology (TIR) domain"/>
    <property type="match status" value="1"/>
</dbReference>
<dbReference type="Proteomes" id="UP001557470">
    <property type="component" value="Unassembled WGS sequence"/>
</dbReference>
<comment type="similarity">
    <text evidence="1">Belongs to the interleukin-1 receptor family.</text>
</comment>
<dbReference type="InterPro" id="IPR015621">
    <property type="entry name" value="IL-1_rcpt_fam"/>
</dbReference>
<evidence type="ECO:0000259" key="11">
    <source>
        <dbReference type="PROSITE" id="PS50104"/>
    </source>
</evidence>
<dbReference type="GO" id="GO:0016787">
    <property type="term" value="F:hydrolase activity"/>
    <property type="evidence" value="ECO:0007669"/>
    <property type="project" value="UniProtKB-KW"/>
</dbReference>
<dbReference type="PROSITE" id="PS50104">
    <property type="entry name" value="TIR"/>
    <property type="match status" value="1"/>
</dbReference>
<dbReference type="FunFam" id="2.60.40.10:FF:000188">
    <property type="entry name" value="Interleukin-1 receptor accessory protein-like 1"/>
    <property type="match status" value="1"/>
</dbReference>
<evidence type="ECO:0000313" key="13">
    <source>
        <dbReference type="EMBL" id="KAL0963697.1"/>
    </source>
</evidence>
<dbReference type="AlphaFoldDB" id="A0ABD0WJ27"/>
<dbReference type="SMART" id="SM00409">
    <property type="entry name" value="IG"/>
    <property type="match status" value="3"/>
</dbReference>
<accession>A0ABD0WJ27</accession>
<dbReference type="PRINTS" id="PR01536">
    <property type="entry name" value="INTRLKN1R12F"/>
</dbReference>
<keyword evidence="9" id="KW-1133">Transmembrane helix</keyword>
<keyword evidence="9" id="KW-0812">Transmembrane</keyword>
<dbReference type="InterPro" id="IPR035897">
    <property type="entry name" value="Toll_tir_struct_dom_sf"/>
</dbReference>
<feature type="chain" id="PRO_5044778654" evidence="10">
    <location>
        <begin position="22"/>
        <end position="612"/>
    </location>
</feature>
<evidence type="ECO:0000259" key="12">
    <source>
        <dbReference type="PROSITE" id="PS50835"/>
    </source>
</evidence>
<dbReference type="SMART" id="SM00255">
    <property type="entry name" value="TIR"/>
    <property type="match status" value="1"/>
</dbReference>
<dbReference type="PANTHER" id="PTHR11890">
    <property type="entry name" value="INTERLEUKIN-1 RECEPTOR FAMILY MEMBER"/>
    <property type="match status" value="1"/>
</dbReference>
<evidence type="ECO:0000313" key="14">
    <source>
        <dbReference type="Proteomes" id="UP001557470"/>
    </source>
</evidence>
<feature type="signal peptide" evidence="10">
    <location>
        <begin position="1"/>
        <end position="21"/>
    </location>
</feature>
<keyword evidence="8" id="KW-0393">Immunoglobulin domain</keyword>
<dbReference type="Pfam" id="PF13895">
    <property type="entry name" value="Ig_2"/>
    <property type="match status" value="1"/>
</dbReference>
<evidence type="ECO:0000256" key="10">
    <source>
        <dbReference type="SAM" id="SignalP"/>
    </source>
</evidence>
<name>A0ABD0WJ27_UMBPY</name>
<evidence type="ECO:0000256" key="4">
    <source>
        <dbReference type="ARBA" id="ARBA00022801"/>
    </source>
</evidence>
<dbReference type="EMBL" id="JAGEUA010000010">
    <property type="protein sequence ID" value="KAL0963697.1"/>
    <property type="molecule type" value="Genomic_DNA"/>
</dbReference>
<keyword evidence="4" id="KW-0378">Hydrolase</keyword>
<keyword evidence="7" id="KW-0325">Glycoprotein</keyword>
<evidence type="ECO:0000256" key="5">
    <source>
        <dbReference type="ARBA" id="ARBA00023027"/>
    </source>
</evidence>
<feature type="transmembrane region" description="Helical" evidence="9">
    <location>
        <begin position="345"/>
        <end position="367"/>
    </location>
</feature>
<gene>
    <name evidence="13" type="ORF">UPYG_G00309720</name>
</gene>
<dbReference type="PANTHER" id="PTHR11890:SF3">
    <property type="entry name" value="INTERLEUKIN-1 RECEPTOR TYPE 2"/>
    <property type="match status" value="1"/>
</dbReference>
<reference evidence="13 14" key="1">
    <citation type="submission" date="2024-06" db="EMBL/GenBank/DDBJ databases">
        <authorList>
            <person name="Pan Q."/>
            <person name="Wen M."/>
            <person name="Jouanno E."/>
            <person name="Zahm M."/>
            <person name="Klopp C."/>
            <person name="Cabau C."/>
            <person name="Louis A."/>
            <person name="Berthelot C."/>
            <person name="Parey E."/>
            <person name="Roest Crollius H."/>
            <person name="Montfort J."/>
            <person name="Robinson-Rechavi M."/>
            <person name="Bouchez O."/>
            <person name="Lampietro C."/>
            <person name="Lopez Roques C."/>
            <person name="Donnadieu C."/>
            <person name="Postlethwait J."/>
            <person name="Bobe J."/>
            <person name="Verreycken H."/>
            <person name="Guiguen Y."/>
        </authorList>
    </citation>
    <scope>NUCLEOTIDE SEQUENCE [LARGE SCALE GENOMIC DNA]</scope>
    <source>
        <strain evidence="13">Up_M1</strain>
        <tissue evidence="13">Testis</tissue>
    </source>
</reference>
<dbReference type="PROSITE" id="PS50835">
    <property type="entry name" value="IG_LIKE"/>
    <property type="match status" value="1"/>
</dbReference>